<organism evidence="2 3">
    <name type="scientific">Rhizosphaericola mali</name>
    <dbReference type="NCBI Taxonomy" id="2545455"/>
    <lineage>
        <taxon>Bacteria</taxon>
        <taxon>Pseudomonadati</taxon>
        <taxon>Bacteroidota</taxon>
        <taxon>Chitinophagia</taxon>
        <taxon>Chitinophagales</taxon>
        <taxon>Chitinophagaceae</taxon>
        <taxon>Rhizosphaericola</taxon>
    </lineage>
</organism>
<dbReference type="RefSeq" id="WP_131330631.1">
    <property type="nucleotide sequence ID" value="NZ_CP044016.1"/>
</dbReference>
<dbReference type="KEGG" id="arac:E0W69_013840"/>
<evidence type="ECO:0000256" key="1">
    <source>
        <dbReference type="SAM" id="SignalP"/>
    </source>
</evidence>
<evidence type="ECO:0000313" key="3">
    <source>
        <dbReference type="Proteomes" id="UP000292424"/>
    </source>
</evidence>
<dbReference type="InterPro" id="IPR025921">
    <property type="entry name" value="HmuY"/>
</dbReference>
<protein>
    <recommendedName>
        <fullName evidence="4">Heme-binding HmuY-like protein</fullName>
    </recommendedName>
</protein>
<dbReference type="AlphaFoldDB" id="A0A5P2G3C1"/>
<evidence type="ECO:0000313" key="2">
    <source>
        <dbReference type="EMBL" id="QES89697.1"/>
    </source>
</evidence>
<feature type="chain" id="PRO_5024307117" description="Heme-binding HmuY-like protein" evidence="1">
    <location>
        <begin position="24"/>
        <end position="239"/>
    </location>
</feature>
<dbReference type="Pfam" id="PF14064">
    <property type="entry name" value="HmuY"/>
    <property type="match status" value="1"/>
</dbReference>
<reference evidence="2 3" key="1">
    <citation type="submission" date="2019-09" db="EMBL/GenBank/DDBJ databases">
        <title>Complete genome sequence of Arachidicoccus sp. B3-10 isolated from apple orchard soil.</title>
        <authorList>
            <person name="Kim H.S."/>
            <person name="Han K.-I."/>
            <person name="Suh M.K."/>
            <person name="Lee K.C."/>
            <person name="Eom M.K."/>
            <person name="Kim J.-S."/>
            <person name="Kang S.W."/>
            <person name="Sin Y."/>
            <person name="Lee J.-S."/>
        </authorList>
    </citation>
    <scope>NUCLEOTIDE SEQUENCE [LARGE SCALE GENOMIC DNA]</scope>
    <source>
        <strain evidence="2 3">B3-10</strain>
    </source>
</reference>
<dbReference type="Proteomes" id="UP000292424">
    <property type="component" value="Chromosome"/>
</dbReference>
<name>A0A5P2G3C1_9BACT</name>
<keyword evidence="1" id="KW-0732">Signal</keyword>
<feature type="signal peptide" evidence="1">
    <location>
        <begin position="1"/>
        <end position="23"/>
    </location>
</feature>
<dbReference type="PROSITE" id="PS51257">
    <property type="entry name" value="PROKAR_LIPOPROTEIN"/>
    <property type="match status" value="1"/>
</dbReference>
<dbReference type="CDD" id="cd12105">
    <property type="entry name" value="HmuY"/>
    <property type="match status" value="1"/>
</dbReference>
<accession>A0A5P2G3C1</accession>
<keyword evidence="3" id="KW-1185">Reference proteome</keyword>
<proteinExistence type="predicted"/>
<gene>
    <name evidence="2" type="ORF">E0W69_013840</name>
</gene>
<dbReference type="OrthoDB" id="5510929at2"/>
<sequence>MSIKKIGLFGILFSLNFFMYSCSKDSATPTSDSDTTAGTGIYVYDLVGDTAASVGIESGKTERAFYPLLFNFSTGNSHILKTAEDSSKYLSSDTAWDIAFTAQYNSTVQPNNGSYATSPANGNSGTFIIMTENTPFDQITTAPTDAEMTSDAMTSVGWDQGDGQGWFYYSLDNHICVAVTNRTFIFKTSQGLYGKVEFISIYKNHPAVVTDLYWPSPYLTFRYYIQKDGSKNLRTTTSS</sequence>
<dbReference type="EMBL" id="CP044016">
    <property type="protein sequence ID" value="QES89697.1"/>
    <property type="molecule type" value="Genomic_DNA"/>
</dbReference>
<evidence type="ECO:0008006" key="4">
    <source>
        <dbReference type="Google" id="ProtNLM"/>
    </source>
</evidence>